<evidence type="ECO:0000259" key="1">
    <source>
        <dbReference type="PROSITE" id="PS51481"/>
    </source>
</evidence>
<feature type="domain" description="DhaK" evidence="1">
    <location>
        <begin position="7"/>
        <end position="330"/>
    </location>
</feature>
<dbReference type="PROSITE" id="PS51481">
    <property type="entry name" value="DHAK"/>
    <property type="match status" value="1"/>
</dbReference>
<dbReference type="RefSeq" id="WP_025420335.1">
    <property type="nucleotide sequence ID" value="NZ_CP006569.1"/>
</dbReference>
<dbReference type="Gene3D" id="3.40.50.10440">
    <property type="entry name" value="Dihydroxyacetone kinase, domain 1"/>
    <property type="match status" value="1"/>
</dbReference>
<dbReference type="SUPFAM" id="SSF82549">
    <property type="entry name" value="DAK1/DegV-like"/>
    <property type="match status" value="1"/>
</dbReference>
<dbReference type="Proteomes" id="UP000019028">
    <property type="component" value="Chromosome"/>
</dbReference>
<dbReference type="InterPro" id="IPR004006">
    <property type="entry name" value="DhaK_dom"/>
</dbReference>
<dbReference type="PATRIC" id="fig|1239307.3.peg.66"/>
<accession>W0HMX6</accession>
<protein>
    <submittedName>
        <fullName evidence="2">Dak1 domain-containing protein</fullName>
    </submittedName>
</protein>
<dbReference type="PANTHER" id="PTHR28629:SF4">
    <property type="entry name" value="TRIOKINASE_FMN CYCLASE"/>
    <property type="match status" value="1"/>
</dbReference>
<dbReference type="InterPro" id="IPR050861">
    <property type="entry name" value="Dihydroxyacetone_Kinase"/>
</dbReference>
<gene>
    <name evidence="2" type="ORF">Sant_0062</name>
</gene>
<dbReference type="OrthoDB" id="9806345at2"/>
<dbReference type="FunFam" id="3.40.50.10440:FF:000001">
    <property type="entry name" value="Dihydroxyacetone kinase, DhaK subunit"/>
    <property type="match status" value="1"/>
</dbReference>
<sequence>MQRLLNDPDRVVDDMLEGFLRVHPTSALRAHDHARVIARATQHPGKVGLVTGGGSGHEPAFLGYLGEGMLDAVAVGEVFSSPTANAFLAAIRAADQGNGVACLFGNYAGDSMNVQMAVNMAEDERRQVKIVKARDDIASAPPQDAEKRHGIAGGVFMWKTAGALAQQGGTLEQVIALATKTAQRTRSVCVGLSPCTIPAVGKPNFTIAPGSYEFGIGHHGEAGQRVAPLGDAKDIARQMVAALWEDFGPQAEHGVFAMMVSGLGATPLMEQYLMAGHIVDELTHNGARVWRSYVGNYVTSLDMNGLCLTLLLLDDELQRTLTFPAAPLGLASL</sequence>
<dbReference type="AlphaFoldDB" id="W0HMX6"/>
<dbReference type="GO" id="GO:0005829">
    <property type="term" value="C:cytosol"/>
    <property type="evidence" value="ECO:0007669"/>
    <property type="project" value="TreeGrafter"/>
</dbReference>
<dbReference type="KEGG" id="sod:Sant_0062"/>
<name>W0HMX6_9GAMM</name>
<organism evidence="2 3">
    <name type="scientific">Sodalis praecaptivus</name>
    <dbReference type="NCBI Taxonomy" id="1239307"/>
    <lineage>
        <taxon>Bacteria</taxon>
        <taxon>Pseudomonadati</taxon>
        <taxon>Pseudomonadota</taxon>
        <taxon>Gammaproteobacteria</taxon>
        <taxon>Enterobacterales</taxon>
        <taxon>Bruguierivoracaceae</taxon>
        <taxon>Sodalis</taxon>
    </lineage>
</organism>
<dbReference type="PANTHER" id="PTHR28629">
    <property type="entry name" value="TRIOKINASE/FMN CYCLASE"/>
    <property type="match status" value="1"/>
</dbReference>
<dbReference type="Pfam" id="PF02733">
    <property type="entry name" value="Dak1"/>
    <property type="match status" value="1"/>
</dbReference>
<dbReference type="EMBL" id="CP006569">
    <property type="protein sequence ID" value="AHF75179.1"/>
    <property type="molecule type" value="Genomic_DNA"/>
</dbReference>
<dbReference type="Gene3D" id="3.30.1180.20">
    <property type="entry name" value="Dihydroxyacetone kinase, domain 2"/>
    <property type="match status" value="1"/>
</dbReference>
<proteinExistence type="predicted"/>
<dbReference type="GO" id="GO:0019563">
    <property type="term" value="P:glycerol catabolic process"/>
    <property type="evidence" value="ECO:0007669"/>
    <property type="project" value="TreeGrafter"/>
</dbReference>
<evidence type="ECO:0000313" key="2">
    <source>
        <dbReference type="EMBL" id="AHF75179.1"/>
    </source>
</evidence>
<keyword evidence="3" id="KW-1185">Reference proteome</keyword>
<reference evidence="2 3" key="1">
    <citation type="journal article" date="2014" name="Genome Biol. Evol.">
        <title>Genome degeneration and adaptation in a nascent stage of symbiosis.</title>
        <authorList>
            <person name="Oakeson K.F."/>
            <person name="Gil R."/>
            <person name="Clayton A.L."/>
            <person name="Dunn D.M."/>
            <person name="von Niederhausern A.C."/>
            <person name="Hamil C."/>
            <person name="Aoyagi A."/>
            <person name="Duval B."/>
            <person name="Baca A."/>
            <person name="Silva F.J."/>
            <person name="Vallier A."/>
            <person name="Jackson D.G."/>
            <person name="Latorre A."/>
            <person name="Weiss R.B."/>
            <person name="Heddi A."/>
            <person name="Moya A."/>
            <person name="Dale C."/>
        </authorList>
    </citation>
    <scope>NUCLEOTIDE SEQUENCE [LARGE SCALE GENOMIC DNA]</scope>
    <source>
        <strain evidence="2 3">HS1</strain>
    </source>
</reference>
<dbReference type="HOGENOM" id="CLU_017054_0_0_6"/>
<dbReference type="GO" id="GO:0004371">
    <property type="term" value="F:glycerone kinase activity"/>
    <property type="evidence" value="ECO:0007669"/>
    <property type="project" value="InterPro"/>
</dbReference>
<evidence type="ECO:0000313" key="3">
    <source>
        <dbReference type="Proteomes" id="UP000019028"/>
    </source>
</evidence>